<evidence type="ECO:0000313" key="5">
    <source>
        <dbReference type="Proteomes" id="UP001233314"/>
    </source>
</evidence>
<evidence type="ECO:0000259" key="3">
    <source>
        <dbReference type="PROSITE" id="PS50977"/>
    </source>
</evidence>
<dbReference type="PROSITE" id="PS50977">
    <property type="entry name" value="HTH_TETR_2"/>
    <property type="match status" value="1"/>
</dbReference>
<feature type="domain" description="HTH tetR-type" evidence="3">
    <location>
        <begin position="17"/>
        <end position="77"/>
    </location>
</feature>
<protein>
    <recommendedName>
        <fullName evidence="3">HTH tetR-type domain-containing protein</fullName>
    </recommendedName>
</protein>
<dbReference type="EMBL" id="JAUQTA010000001">
    <property type="protein sequence ID" value="MDO7867980.1"/>
    <property type="molecule type" value="Genomic_DNA"/>
</dbReference>
<sequence length="205" mass="21255">MTSATEAAADRNGDRNAERRRLLLDAGVTLLGAEEAGAVNVRAACRPTGVTERYFYDIFGTRDAYVRAVYDDVCAQAAAALAEASSGGGDFRALATSSVEAFVGLMIDRPDMGRVLLLAPYREPTLAQAGLGHMPEFFAVVAAAIPESVGAEARQLTSIGLVGALTSLFTQFLAGSLAVTRDTLVAHCVDLIVDAAERSGAAGSA</sequence>
<dbReference type="RefSeq" id="WP_305027358.1">
    <property type="nucleotide sequence ID" value="NZ_JAUQTA010000001.1"/>
</dbReference>
<keyword evidence="1 2" id="KW-0238">DNA-binding</keyword>
<dbReference type="InterPro" id="IPR001647">
    <property type="entry name" value="HTH_TetR"/>
</dbReference>
<name>A0ABT9AZG3_9ACTN</name>
<organism evidence="4 5">
    <name type="scientific">Nocardioides jiangxiensis</name>
    <dbReference type="NCBI Taxonomy" id="3064524"/>
    <lineage>
        <taxon>Bacteria</taxon>
        <taxon>Bacillati</taxon>
        <taxon>Actinomycetota</taxon>
        <taxon>Actinomycetes</taxon>
        <taxon>Propionibacteriales</taxon>
        <taxon>Nocardioidaceae</taxon>
        <taxon>Nocardioides</taxon>
    </lineage>
</organism>
<dbReference type="SUPFAM" id="SSF46689">
    <property type="entry name" value="Homeodomain-like"/>
    <property type="match status" value="1"/>
</dbReference>
<gene>
    <name evidence="4" type="ORF">Q5722_06325</name>
</gene>
<evidence type="ECO:0000256" key="2">
    <source>
        <dbReference type="PROSITE-ProRule" id="PRU00335"/>
    </source>
</evidence>
<reference evidence="4 5" key="1">
    <citation type="submission" date="2023-07" db="EMBL/GenBank/DDBJ databases">
        <title>Nocardioides sp. nov WY-20 isolated from soil.</title>
        <authorList>
            <person name="Liu B."/>
            <person name="Wan Y."/>
        </authorList>
    </citation>
    <scope>NUCLEOTIDE SEQUENCE [LARGE SCALE GENOMIC DNA]</scope>
    <source>
        <strain evidence="4 5">WY-20</strain>
    </source>
</reference>
<evidence type="ECO:0000313" key="4">
    <source>
        <dbReference type="EMBL" id="MDO7867980.1"/>
    </source>
</evidence>
<accession>A0ABT9AZG3</accession>
<keyword evidence="5" id="KW-1185">Reference proteome</keyword>
<dbReference type="Gene3D" id="1.10.357.10">
    <property type="entry name" value="Tetracycline Repressor, domain 2"/>
    <property type="match status" value="1"/>
</dbReference>
<proteinExistence type="predicted"/>
<dbReference type="InterPro" id="IPR009057">
    <property type="entry name" value="Homeodomain-like_sf"/>
</dbReference>
<evidence type="ECO:0000256" key="1">
    <source>
        <dbReference type="ARBA" id="ARBA00023125"/>
    </source>
</evidence>
<feature type="DNA-binding region" description="H-T-H motif" evidence="2">
    <location>
        <begin position="40"/>
        <end position="59"/>
    </location>
</feature>
<dbReference type="Proteomes" id="UP001233314">
    <property type="component" value="Unassembled WGS sequence"/>
</dbReference>
<comment type="caution">
    <text evidence="4">The sequence shown here is derived from an EMBL/GenBank/DDBJ whole genome shotgun (WGS) entry which is preliminary data.</text>
</comment>